<dbReference type="eggNOG" id="KOG0017">
    <property type="taxonomic scope" value="Eukaryota"/>
</dbReference>
<dbReference type="Gene3D" id="2.40.70.10">
    <property type="entry name" value="Acid Proteases"/>
    <property type="match status" value="1"/>
</dbReference>
<dbReference type="HOGENOM" id="CLU_666266_0_0_1"/>
<accession>A0A0D9XYF2</accession>
<sequence length="413" mass="46190">MDSHDFDIYLEFVSTLYSTTSRSEYFMWEDAIVELYWIGELPLSQLVNLAKKTFSCAVSFWLRALLGELGNGDDYFISWYEMKEVLRHRFAPALESKQHILSSGGCFSFHASEISGSKEFEKNASPKNPIEIVSASDTIATTSIVETALITTIAMVVDPSIDSFIEPSLDVNMASGLSLMSHEVHRDGTISAMKEQRSNIFQSECKIQDKVCKLIIDGGSFTNAISLDMVHALSLSTWRLPTPCYMQWINQSGTLKITHNARVKFSVGDYVNSVVCVVAPLTACHLLLGRPWQFDLDATHGGRSNTYSFVHKGIEHVLKPMKENDIKAGVFPTVKRKREVSKTTPKPRMALLQGEENDVTRITPNLKANSPVDFRQTINAFVVLFGSSPIHVNQSHMVDIKGLIIGCKREKKK</sequence>
<dbReference type="PANTHER" id="PTHR35046:SF9">
    <property type="entry name" value="RNA-DIRECTED DNA POLYMERASE"/>
    <property type="match status" value="1"/>
</dbReference>
<evidence type="ECO:0000313" key="2">
    <source>
        <dbReference type="Proteomes" id="UP000032180"/>
    </source>
</evidence>
<proteinExistence type="predicted"/>
<reference evidence="2" key="2">
    <citation type="submission" date="2013-12" db="EMBL/GenBank/DDBJ databases">
        <authorList>
            <person name="Yu Y."/>
            <person name="Lee S."/>
            <person name="de Baynast K."/>
            <person name="Wissotski M."/>
            <person name="Liu L."/>
            <person name="Talag J."/>
            <person name="Goicoechea J."/>
            <person name="Angelova A."/>
            <person name="Jetty R."/>
            <person name="Kudrna D."/>
            <person name="Golser W."/>
            <person name="Rivera L."/>
            <person name="Zhang J."/>
            <person name="Wing R."/>
        </authorList>
    </citation>
    <scope>NUCLEOTIDE SEQUENCE</scope>
</reference>
<name>A0A0D9XYF2_9ORYZ</name>
<protein>
    <recommendedName>
        <fullName evidence="3">Retrotransposon gag domain-containing protein</fullName>
    </recommendedName>
</protein>
<reference evidence="1" key="3">
    <citation type="submission" date="2015-04" db="UniProtKB">
        <authorList>
            <consortium name="EnsemblPlants"/>
        </authorList>
    </citation>
    <scope>IDENTIFICATION</scope>
</reference>
<evidence type="ECO:0000313" key="1">
    <source>
        <dbReference type="EnsemblPlants" id="LPERR12G07230.1"/>
    </source>
</evidence>
<dbReference type="AlphaFoldDB" id="A0A0D9XYF2"/>
<dbReference type="Gramene" id="LPERR12G07230.1">
    <property type="protein sequence ID" value="LPERR12G07230.1"/>
    <property type="gene ID" value="LPERR12G07230"/>
</dbReference>
<dbReference type="InterPro" id="IPR021109">
    <property type="entry name" value="Peptidase_aspartic_dom_sf"/>
</dbReference>
<dbReference type="STRING" id="77586.A0A0D9XYF2"/>
<organism evidence="1 2">
    <name type="scientific">Leersia perrieri</name>
    <dbReference type="NCBI Taxonomy" id="77586"/>
    <lineage>
        <taxon>Eukaryota</taxon>
        <taxon>Viridiplantae</taxon>
        <taxon>Streptophyta</taxon>
        <taxon>Embryophyta</taxon>
        <taxon>Tracheophyta</taxon>
        <taxon>Spermatophyta</taxon>
        <taxon>Magnoliopsida</taxon>
        <taxon>Liliopsida</taxon>
        <taxon>Poales</taxon>
        <taxon>Poaceae</taxon>
        <taxon>BOP clade</taxon>
        <taxon>Oryzoideae</taxon>
        <taxon>Oryzeae</taxon>
        <taxon>Oryzinae</taxon>
        <taxon>Leersia</taxon>
    </lineage>
</organism>
<dbReference type="EnsemblPlants" id="LPERR12G07230.1">
    <property type="protein sequence ID" value="LPERR12G07230.1"/>
    <property type="gene ID" value="LPERR12G07230"/>
</dbReference>
<dbReference type="Proteomes" id="UP000032180">
    <property type="component" value="Chromosome 12"/>
</dbReference>
<keyword evidence="2" id="KW-1185">Reference proteome</keyword>
<evidence type="ECO:0008006" key="3">
    <source>
        <dbReference type="Google" id="ProtNLM"/>
    </source>
</evidence>
<dbReference type="CDD" id="cd00303">
    <property type="entry name" value="retropepsin_like"/>
    <property type="match status" value="1"/>
</dbReference>
<dbReference type="PANTHER" id="PTHR35046">
    <property type="entry name" value="ZINC KNUCKLE (CCHC-TYPE) FAMILY PROTEIN"/>
    <property type="match status" value="1"/>
</dbReference>
<reference evidence="1 2" key="1">
    <citation type="submission" date="2012-08" db="EMBL/GenBank/DDBJ databases">
        <title>Oryza genome evolution.</title>
        <authorList>
            <person name="Wing R.A."/>
        </authorList>
    </citation>
    <scope>NUCLEOTIDE SEQUENCE</scope>
</reference>